<dbReference type="FunFam" id="3.30.160.60:FF:001498">
    <property type="entry name" value="Zinc finger protein 404"/>
    <property type="match status" value="1"/>
</dbReference>
<keyword evidence="10" id="KW-0804">Transcription</keyword>
<reference evidence="15" key="3">
    <citation type="submission" date="2025-09" db="UniProtKB">
        <authorList>
            <consortium name="Ensembl"/>
        </authorList>
    </citation>
    <scope>IDENTIFICATION</scope>
</reference>
<evidence type="ECO:0000256" key="8">
    <source>
        <dbReference type="ARBA" id="ARBA00023015"/>
    </source>
</evidence>
<keyword evidence="8" id="KW-0805">Transcription regulation</keyword>
<dbReference type="InterPro" id="IPR036236">
    <property type="entry name" value="Znf_C2H2_sf"/>
</dbReference>
<evidence type="ECO:0000256" key="5">
    <source>
        <dbReference type="ARBA" id="ARBA00022737"/>
    </source>
</evidence>
<dbReference type="GO" id="GO:0005634">
    <property type="term" value="C:nucleus"/>
    <property type="evidence" value="ECO:0007669"/>
    <property type="project" value="UniProtKB-SubCell"/>
</dbReference>
<feature type="region of interest" description="Disordered" evidence="13">
    <location>
        <begin position="66"/>
        <end position="105"/>
    </location>
</feature>
<dbReference type="FunFam" id="3.30.160.60:FF:000360">
    <property type="entry name" value="zinc finger protein 572"/>
    <property type="match status" value="1"/>
</dbReference>
<comment type="subcellular location">
    <subcellularLocation>
        <location evidence="2">Nucleus</location>
    </subcellularLocation>
</comment>
<dbReference type="Pfam" id="PF00096">
    <property type="entry name" value="zf-C2H2"/>
    <property type="match status" value="2"/>
</dbReference>
<evidence type="ECO:0000259" key="14">
    <source>
        <dbReference type="PROSITE" id="PS50157"/>
    </source>
</evidence>
<dbReference type="InterPro" id="IPR013087">
    <property type="entry name" value="Znf_C2H2_type"/>
</dbReference>
<dbReference type="SUPFAM" id="SSF57667">
    <property type="entry name" value="beta-beta-alpha zinc fingers"/>
    <property type="match status" value="1"/>
</dbReference>
<keyword evidence="16" id="KW-1185">Reference proteome</keyword>
<reference evidence="15" key="2">
    <citation type="submission" date="2025-08" db="UniProtKB">
        <authorList>
            <consortium name="Ensembl"/>
        </authorList>
    </citation>
    <scope>IDENTIFICATION</scope>
</reference>
<dbReference type="Proteomes" id="UP000694580">
    <property type="component" value="Chromosome 5"/>
</dbReference>
<keyword evidence="9" id="KW-0238">DNA-binding</keyword>
<keyword evidence="4" id="KW-0479">Metal-binding</keyword>
<evidence type="ECO:0000256" key="7">
    <source>
        <dbReference type="ARBA" id="ARBA00022833"/>
    </source>
</evidence>
<proteinExistence type="inferred from homology"/>
<dbReference type="PROSITE" id="PS00028">
    <property type="entry name" value="ZINC_FINGER_C2H2_1"/>
    <property type="match status" value="2"/>
</dbReference>
<feature type="domain" description="C2H2-type" evidence="14">
    <location>
        <begin position="21"/>
        <end position="48"/>
    </location>
</feature>
<sequence length="105" mass="11894">MDICFSSARMIHRVHSQEKSHQCGECGKKFGDAGVLKKHLRVHTGERPYHCTICSKQFTRVAHLKNHQRTHTGEKPYVCGESRTTEPEPAHVGLKNQQWSASVVT</sequence>
<comment type="similarity">
    <text evidence="3">Belongs to the krueppel C2H2-type zinc-finger protein family.</text>
</comment>
<evidence type="ECO:0000313" key="16">
    <source>
        <dbReference type="Proteomes" id="UP000694580"/>
    </source>
</evidence>
<evidence type="ECO:0000256" key="1">
    <source>
        <dbReference type="ARBA" id="ARBA00003767"/>
    </source>
</evidence>
<dbReference type="SMART" id="SM00355">
    <property type="entry name" value="ZnF_C2H2"/>
    <property type="match status" value="2"/>
</dbReference>
<name>A0AAY4BWI8_9TELE</name>
<evidence type="ECO:0000313" key="15">
    <source>
        <dbReference type="Ensembl" id="ENSDCDP00010025300.1"/>
    </source>
</evidence>
<keyword evidence="6 12" id="KW-0863">Zinc-finger</keyword>
<keyword evidence="11" id="KW-0539">Nucleus</keyword>
<dbReference type="AlphaFoldDB" id="A0AAY4BWI8"/>
<evidence type="ECO:0000256" key="11">
    <source>
        <dbReference type="ARBA" id="ARBA00023242"/>
    </source>
</evidence>
<evidence type="ECO:0000256" key="9">
    <source>
        <dbReference type="ARBA" id="ARBA00023125"/>
    </source>
</evidence>
<evidence type="ECO:0000256" key="3">
    <source>
        <dbReference type="ARBA" id="ARBA00006991"/>
    </source>
</evidence>
<accession>A0AAY4BWI8</accession>
<feature type="compositionally biased region" description="Polar residues" evidence="13">
    <location>
        <begin position="95"/>
        <end position="105"/>
    </location>
</feature>
<evidence type="ECO:0000256" key="4">
    <source>
        <dbReference type="ARBA" id="ARBA00022723"/>
    </source>
</evidence>
<evidence type="ECO:0000256" key="10">
    <source>
        <dbReference type="ARBA" id="ARBA00023163"/>
    </source>
</evidence>
<dbReference type="Gene3D" id="3.30.160.60">
    <property type="entry name" value="Classic Zinc Finger"/>
    <property type="match status" value="2"/>
</dbReference>
<organism evidence="15 16">
    <name type="scientific">Denticeps clupeoides</name>
    <name type="common">denticle herring</name>
    <dbReference type="NCBI Taxonomy" id="299321"/>
    <lineage>
        <taxon>Eukaryota</taxon>
        <taxon>Metazoa</taxon>
        <taxon>Chordata</taxon>
        <taxon>Craniata</taxon>
        <taxon>Vertebrata</taxon>
        <taxon>Euteleostomi</taxon>
        <taxon>Actinopterygii</taxon>
        <taxon>Neopterygii</taxon>
        <taxon>Teleostei</taxon>
        <taxon>Clupei</taxon>
        <taxon>Clupeiformes</taxon>
        <taxon>Denticipitoidei</taxon>
        <taxon>Denticipitidae</taxon>
        <taxon>Denticeps</taxon>
    </lineage>
</organism>
<dbReference type="PROSITE" id="PS50157">
    <property type="entry name" value="ZINC_FINGER_C2H2_2"/>
    <property type="match status" value="2"/>
</dbReference>
<keyword evidence="5" id="KW-0677">Repeat</keyword>
<dbReference type="GeneTree" id="ENSGT01150000286971"/>
<protein>
    <recommendedName>
        <fullName evidence="14">C2H2-type domain-containing protein</fullName>
    </recommendedName>
</protein>
<dbReference type="Ensembl" id="ENSDCDT00010031365.1">
    <property type="protein sequence ID" value="ENSDCDP00010025300.1"/>
    <property type="gene ID" value="ENSDCDG00010016109.1"/>
</dbReference>
<keyword evidence="7" id="KW-0862">Zinc</keyword>
<comment type="function">
    <text evidence="1">May be involved in transcriptional regulation.</text>
</comment>
<dbReference type="PANTHER" id="PTHR23235">
    <property type="entry name" value="KRUEPPEL-LIKE TRANSCRIPTION FACTOR"/>
    <property type="match status" value="1"/>
</dbReference>
<feature type="domain" description="C2H2-type" evidence="14">
    <location>
        <begin position="49"/>
        <end position="76"/>
    </location>
</feature>
<dbReference type="GO" id="GO:0008270">
    <property type="term" value="F:zinc ion binding"/>
    <property type="evidence" value="ECO:0007669"/>
    <property type="project" value="UniProtKB-KW"/>
</dbReference>
<evidence type="ECO:0000256" key="2">
    <source>
        <dbReference type="ARBA" id="ARBA00004123"/>
    </source>
</evidence>
<reference evidence="15 16" key="1">
    <citation type="submission" date="2020-06" db="EMBL/GenBank/DDBJ databases">
        <authorList>
            <consortium name="Wellcome Sanger Institute Data Sharing"/>
        </authorList>
    </citation>
    <scope>NUCLEOTIDE SEQUENCE [LARGE SCALE GENOMIC DNA]</scope>
</reference>
<dbReference type="GO" id="GO:0003677">
    <property type="term" value="F:DNA binding"/>
    <property type="evidence" value="ECO:0007669"/>
    <property type="project" value="UniProtKB-KW"/>
</dbReference>
<evidence type="ECO:0000256" key="12">
    <source>
        <dbReference type="PROSITE-ProRule" id="PRU00042"/>
    </source>
</evidence>
<evidence type="ECO:0000256" key="6">
    <source>
        <dbReference type="ARBA" id="ARBA00022771"/>
    </source>
</evidence>
<evidence type="ECO:0000256" key="13">
    <source>
        <dbReference type="SAM" id="MobiDB-lite"/>
    </source>
</evidence>